<dbReference type="Proteomes" id="UP001465976">
    <property type="component" value="Unassembled WGS sequence"/>
</dbReference>
<proteinExistence type="predicted"/>
<name>A0ABR3EUV0_9AGAR</name>
<evidence type="ECO:0000313" key="2">
    <source>
        <dbReference type="EMBL" id="KAL0566563.1"/>
    </source>
</evidence>
<accession>A0ABR3EUV0</accession>
<keyword evidence="1" id="KW-0812">Transmembrane</keyword>
<protein>
    <recommendedName>
        <fullName evidence="4">Acyltransferase 3 domain-containing protein</fullName>
    </recommendedName>
</protein>
<comment type="caution">
    <text evidence="2">The sequence shown here is derived from an EMBL/GenBank/DDBJ whole genome shotgun (WGS) entry which is preliminary data.</text>
</comment>
<evidence type="ECO:0000313" key="3">
    <source>
        <dbReference type="Proteomes" id="UP001465976"/>
    </source>
</evidence>
<evidence type="ECO:0000256" key="1">
    <source>
        <dbReference type="SAM" id="Phobius"/>
    </source>
</evidence>
<evidence type="ECO:0008006" key="4">
    <source>
        <dbReference type="Google" id="ProtNLM"/>
    </source>
</evidence>
<keyword evidence="1" id="KW-0472">Membrane</keyword>
<sequence>MSSTKDAQQELHERLAEEGYKYRVVALFVITVVHIFLYGSYVLLFRIADVVLRRRAQANTNAPHRLFRLAVVSLFALSSISVPLSLAYDFLYIKNMYWFAAGWGDQTFEPLWLHLGWVSM</sequence>
<feature type="transmembrane region" description="Helical" evidence="1">
    <location>
        <begin position="20"/>
        <end position="45"/>
    </location>
</feature>
<reference evidence="2 3" key="1">
    <citation type="submission" date="2024-02" db="EMBL/GenBank/DDBJ databases">
        <title>A draft genome for the cacao thread blight pathogen Marasmius crinis-equi.</title>
        <authorList>
            <person name="Cohen S.P."/>
            <person name="Baruah I.K."/>
            <person name="Amoako-Attah I."/>
            <person name="Bukari Y."/>
            <person name="Meinhardt L.W."/>
            <person name="Bailey B.A."/>
        </authorList>
    </citation>
    <scope>NUCLEOTIDE SEQUENCE [LARGE SCALE GENOMIC DNA]</scope>
    <source>
        <strain evidence="2 3">GH-76</strain>
    </source>
</reference>
<feature type="transmembrane region" description="Helical" evidence="1">
    <location>
        <begin position="66"/>
        <end position="88"/>
    </location>
</feature>
<gene>
    <name evidence="2" type="ORF">V5O48_015447</name>
</gene>
<feature type="non-terminal residue" evidence="2">
    <location>
        <position position="120"/>
    </location>
</feature>
<dbReference type="EMBL" id="JBAHYK010001856">
    <property type="protein sequence ID" value="KAL0566563.1"/>
    <property type="molecule type" value="Genomic_DNA"/>
</dbReference>
<keyword evidence="1" id="KW-1133">Transmembrane helix</keyword>
<organism evidence="2 3">
    <name type="scientific">Marasmius crinis-equi</name>
    <dbReference type="NCBI Taxonomy" id="585013"/>
    <lineage>
        <taxon>Eukaryota</taxon>
        <taxon>Fungi</taxon>
        <taxon>Dikarya</taxon>
        <taxon>Basidiomycota</taxon>
        <taxon>Agaricomycotina</taxon>
        <taxon>Agaricomycetes</taxon>
        <taxon>Agaricomycetidae</taxon>
        <taxon>Agaricales</taxon>
        <taxon>Marasmiineae</taxon>
        <taxon>Marasmiaceae</taxon>
        <taxon>Marasmius</taxon>
    </lineage>
</organism>
<keyword evidence="3" id="KW-1185">Reference proteome</keyword>